<dbReference type="EMBL" id="CP014038">
    <property type="protein sequence ID" value="AMF98500.1"/>
    <property type="molecule type" value="Genomic_DNA"/>
</dbReference>
<dbReference type="Pfam" id="PF10980">
    <property type="entry name" value="DUF2787"/>
    <property type="match status" value="1"/>
</dbReference>
<proteinExistence type="predicted"/>
<dbReference type="Proteomes" id="UP000067422">
    <property type="component" value="Chromosome 1"/>
</dbReference>
<accession>A0ABN4L2P8</accession>
<dbReference type="Gene3D" id="3.10.450.430">
    <property type="entry name" value="Protein of unknown function DUF2787"/>
    <property type="match status" value="1"/>
</dbReference>
<name>A0ABN4L2P8_VIBHA</name>
<organism evidence="1 2">
    <name type="scientific">Vibrio harveyi</name>
    <name type="common">Beneckea harveyi</name>
    <dbReference type="NCBI Taxonomy" id="669"/>
    <lineage>
        <taxon>Bacteria</taxon>
        <taxon>Pseudomonadati</taxon>
        <taxon>Pseudomonadota</taxon>
        <taxon>Gammaproteobacteria</taxon>
        <taxon>Vibrionales</taxon>
        <taxon>Vibrionaceae</taxon>
        <taxon>Vibrio</taxon>
    </lineage>
</organism>
<dbReference type="InterPro" id="IPR021248">
    <property type="entry name" value="DUF2787"/>
</dbReference>
<evidence type="ECO:0000313" key="1">
    <source>
        <dbReference type="EMBL" id="AMF98500.1"/>
    </source>
</evidence>
<gene>
    <name evidence="1" type="ORF">AL538_12610</name>
</gene>
<dbReference type="RefSeq" id="WP_006712435.1">
    <property type="nucleotide sequence ID" value="NZ_CP014038.2"/>
</dbReference>
<evidence type="ECO:0000313" key="2">
    <source>
        <dbReference type="Proteomes" id="UP000067422"/>
    </source>
</evidence>
<dbReference type="PANTHER" id="PTHR38978">
    <property type="entry name" value="DUF2787 DOMAIN-CONTAINING PROTEIN"/>
    <property type="match status" value="1"/>
</dbReference>
<reference evidence="1" key="1">
    <citation type="submission" date="2018-01" db="EMBL/GenBank/DDBJ databases">
        <title>FDA dAtabase for Regulatory Grade micrObial Sequences (FDA-ARGOS): Supporting development and validation of Infectious Disease Dx tests.</title>
        <authorList>
            <person name="Hoffmann M."/>
            <person name="Allard M."/>
            <person name="Evans P."/>
            <person name="Brown E."/>
            <person name="Tallon L."/>
            <person name="Sadzewicz L."/>
            <person name="Sengamalay N."/>
            <person name="Ott S."/>
            <person name="Godinez A."/>
            <person name="Nagaraj S."/>
            <person name="Vyas G."/>
            <person name="Aluvathingal J."/>
            <person name="Nadendla S."/>
            <person name="Geyer C."/>
            <person name="Sichtig H."/>
        </authorList>
    </citation>
    <scope>NUCLEOTIDE SEQUENCE</scope>
    <source>
        <strain evidence="1">FDAARGOS_107</strain>
    </source>
</reference>
<protein>
    <submittedName>
        <fullName evidence="1">DUF2787 domain-containing protein</fullName>
    </submittedName>
</protein>
<dbReference type="PANTHER" id="PTHR38978:SF2">
    <property type="entry name" value="DUF2787 DOMAIN-CONTAINING PROTEIN"/>
    <property type="match status" value="1"/>
</dbReference>
<keyword evidence="2" id="KW-1185">Reference proteome</keyword>
<sequence>MNKQNKQNIASSFRLALLHQLMDALLNQYDIPSNTRRLALNLKVNQFYKERSGIQPVEIQLERLAPHKPWEVRFVASFDYPTSKAKHLDVSLYFNFKYLWFYQPDIERCELCRPEVQSLFLSWLKAFNDHLRKSKFDTQTLTVISLFS</sequence>